<dbReference type="AlphaFoldDB" id="A0A8J2YVC3"/>
<dbReference type="PANTHER" id="PTHR43046:SF14">
    <property type="entry name" value="MUTT_NUDIX FAMILY PROTEIN"/>
    <property type="match status" value="1"/>
</dbReference>
<dbReference type="PROSITE" id="PS00893">
    <property type="entry name" value="NUDIX_BOX"/>
    <property type="match status" value="1"/>
</dbReference>
<dbReference type="InterPro" id="IPR000086">
    <property type="entry name" value="NUDIX_hydrolase_dom"/>
</dbReference>
<evidence type="ECO:0000313" key="5">
    <source>
        <dbReference type="Proteomes" id="UP000646365"/>
    </source>
</evidence>
<keyword evidence="2" id="KW-0378">Hydrolase</keyword>
<gene>
    <name evidence="4" type="ORF">GCM10011611_31390</name>
</gene>
<reference evidence="4" key="2">
    <citation type="submission" date="2020-09" db="EMBL/GenBank/DDBJ databases">
        <authorList>
            <person name="Sun Q."/>
            <person name="Zhou Y."/>
        </authorList>
    </citation>
    <scope>NUCLEOTIDE SEQUENCE</scope>
    <source>
        <strain evidence="4">CGMCC 1.15725</strain>
    </source>
</reference>
<evidence type="ECO:0000259" key="3">
    <source>
        <dbReference type="PROSITE" id="PS51462"/>
    </source>
</evidence>
<evidence type="ECO:0000256" key="2">
    <source>
        <dbReference type="ARBA" id="ARBA00022801"/>
    </source>
</evidence>
<sequence length="168" mass="18412">MTSPDSPLLPRLDLPLACRPDREVAAAVLVDADGRYLLQRRDDKPTIHMPDHWALFGGSLEPDEPPTQGMVRELEEELGFRARTVTPLAELALNTEPVDRLWRMHFFVVPFTAADHAAMVLTEGAGMGLFTAAEAQALAKIAPWDLMAIMLHAHGRALFPNLAALQAG</sequence>
<keyword evidence="5" id="KW-1185">Reference proteome</keyword>
<dbReference type="Gene3D" id="3.90.79.10">
    <property type="entry name" value="Nucleoside Triphosphate Pyrophosphohydrolase"/>
    <property type="match status" value="1"/>
</dbReference>
<organism evidence="4 5">
    <name type="scientific">Aliidongia dinghuensis</name>
    <dbReference type="NCBI Taxonomy" id="1867774"/>
    <lineage>
        <taxon>Bacteria</taxon>
        <taxon>Pseudomonadati</taxon>
        <taxon>Pseudomonadota</taxon>
        <taxon>Alphaproteobacteria</taxon>
        <taxon>Rhodospirillales</taxon>
        <taxon>Dongiaceae</taxon>
        <taxon>Aliidongia</taxon>
    </lineage>
</organism>
<reference evidence="4" key="1">
    <citation type="journal article" date="2014" name="Int. J. Syst. Evol. Microbiol.">
        <title>Complete genome sequence of Corynebacterium casei LMG S-19264T (=DSM 44701T), isolated from a smear-ripened cheese.</title>
        <authorList>
            <consortium name="US DOE Joint Genome Institute (JGI-PGF)"/>
            <person name="Walter F."/>
            <person name="Albersmeier A."/>
            <person name="Kalinowski J."/>
            <person name="Ruckert C."/>
        </authorList>
    </citation>
    <scope>NUCLEOTIDE SEQUENCE</scope>
    <source>
        <strain evidence="4">CGMCC 1.15725</strain>
    </source>
</reference>
<dbReference type="GO" id="GO:0016787">
    <property type="term" value="F:hydrolase activity"/>
    <property type="evidence" value="ECO:0007669"/>
    <property type="project" value="UniProtKB-KW"/>
</dbReference>
<name>A0A8J2YVC3_9PROT</name>
<accession>A0A8J2YVC3</accession>
<comment type="caution">
    <text evidence="4">The sequence shown here is derived from an EMBL/GenBank/DDBJ whole genome shotgun (WGS) entry which is preliminary data.</text>
</comment>
<dbReference type="Proteomes" id="UP000646365">
    <property type="component" value="Unassembled WGS sequence"/>
</dbReference>
<dbReference type="PANTHER" id="PTHR43046">
    <property type="entry name" value="GDP-MANNOSE MANNOSYL HYDROLASE"/>
    <property type="match status" value="1"/>
</dbReference>
<comment type="cofactor">
    <cofactor evidence="1">
        <name>Mg(2+)</name>
        <dbReference type="ChEBI" id="CHEBI:18420"/>
    </cofactor>
</comment>
<dbReference type="InterPro" id="IPR020084">
    <property type="entry name" value="NUDIX_hydrolase_CS"/>
</dbReference>
<evidence type="ECO:0000256" key="1">
    <source>
        <dbReference type="ARBA" id="ARBA00001946"/>
    </source>
</evidence>
<dbReference type="PROSITE" id="PS51462">
    <property type="entry name" value="NUDIX"/>
    <property type="match status" value="1"/>
</dbReference>
<dbReference type="CDD" id="cd18882">
    <property type="entry name" value="NUDIX_Hydrolase"/>
    <property type="match status" value="1"/>
</dbReference>
<feature type="domain" description="Nudix hydrolase" evidence="3">
    <location>
        <begin position="20"/>
        <end position="164"/>
    </location>
</feature>
<proteinExistence type="predicted"/>
<protein>
    <recommendedName>
        <fullName evidence="3">Nudix hydrolase domain-containing protein</fullName>
    </recommendedName>
</protein>
<dbReference type="EMBL" id="BMJQ01000008">
    <property type="protein sequence ID" value="GGF23014.1"/>
    <property type="molecule type" value="Genomic_DNA"/>
</dbReference>
<dbReference type="RefSeq" id="WP_189047403.1">
    <property type="nucleotide sequence ID" value="NZ_BMJQ01000008.1"/>
</dbReference>
<dbReference type="InterPro" id="IPR015797">
    <property type="entry name" value="NUDIX_hydrolase-like_dom_sf"/>
</dbReference>
<dbReference type="SUPFAM" id="SSF55811">
    <property type="entry name" value="Nudix"/>
    <property type="match status" value="1"/>
</dbReference>
<dbReference type="Pfam" id="PF00293">
    <property type="entry name" value="NUDIX"/>
    <property type="match status" value="1"/>
</dbReference>
<evidence type="ECO:0000313" key="4">
    <source>
        <dbReference type="EMBL" id="GGF23014.1"/>
    </source>
</evidence>